<evidence type="ECO:0000313" key="1">
    <source>
        <dbReference type="EMBL" id="NTY62729.1"/>
    </source>
</evidence>
<evidence type="ECO:0008006" key="3">
    <source>
        <dbReference type="Google" id="ProtNLM"/>
    </source>
</evidence>
<comment type="caution">
    <text evidence="1">The sequence shown here is derived from an EMBL/GenBank/DDBJ whole genome shotgun (WGS) entry which is preliminary data.</text>
</comment>
<protein>
    <recommendedName>
        <fullName evidence="3">Fur family transcriptional regulator</fullName>
    </recommendedName>
</protein>
<dbReference type="SUPFAM" id="SSF46785">
    <property type="entry name" value="Winged helix' DNA-binding domain"/>
    <property type="match status" value="1"/>
</dbReference>
<proteinExistence type="predicted"/>
<evidence type="ECO:0000313" key="2">
    <source>
        <dbReference type="Proteomes" id="UP000708347"/>
    </source>
</evidence>
<dbReference type="InterPro" id="IPR036390">
    <property type="entry name" value="WH_DNA-bd_sf"/>
</dbReference>
<reference evidence="1 2" key="1">
    <citation type="submission" date="2019-05" db="EMBL/GenBank/DDBJ databases">
        <title>Mycolicibacterium sphagni ENV482 genome assembly.</title>
        <authorList>
            <person name="Chen W."/>
            <person name="Faulkner N.W."/>
            <person name="Hyman M.R."/>
        </authorList>
    </citation>
    <scope>NUCLEOTIDE SEQUENCE [LARGE SCALE GENOMIC DNA]</scope>
    <source>
        <strain evidence="1 2">ENV482</strain>
    </source>
</reference>
<dbReference type="InterPro" id="IPR036388">
    <property type="entry name" value="WH-like_DNA-bd_sf"/>
</dbReference>
<keyword evidence="2" id="KW-1185">Reference proteome</keyword>
<organism evidence="1 2">
    <name type="scientific">Mycolicibacterium sphagni</name>
    <dbReference type="NCBI Taxonomy" id="1786"/>
    <lineage>
        <taxon>Bacteria</taxon>
        <taxon>Bacillati</taxon>
        <taxon>Actinomycetota</taxon>
        <taxon>Actinomycetes</taxon>
        <taxon>Mycobacteriales</taxon>
        <taxon>Mycobacteriaceae</taxon>
        <taxon>Mycolicibacterium</taxon>
    </lineage>
</organism>
<dbReference type="Proteomes" id="UP000708347">
    <property type="component" value="Unassembled WGS sequence"/>
</dbReference>
<name>A0ABX2K3Q6_9MYCO</name>
<dbReference type="EMBL" id="VBSB01000020">
    <property type="protein sequence ID" value="NTY62729.1"/>
    <property type="molecule type" value="Genomic_DNA"/>
</dbReference>
<accession>A0ABX2K3Q6</accession>
<dbReference type="Gene3D" id="1.10.10.10">
    <property type="entry name" value="Winged helix-like DNA-binding domain superfamily/Winged helix DNA-binding domain"/>
    <property type="match status" value="1"/>
</dbReference>
<gene>
    <name evidence="1" type="ORF">FEG63_24655</name>
</gene>
<sequence>MPATPLTTEVLRALERIGCPVSTPDLMRWLNRDRSTPLVVDQVYRALDALRARGEVQRLKATHNKRIRYWTISGASDGCRCGARQLGAS</sequence>
<dbReference type="RefSeq" id="WP_174400445.1">
    <property type="nucleotide sequence ID" value="NZ_VBSB01000020.1"/>
</dbReference>